<dbReference type="PANTHER" id="PTHR24301">
    <property type="entry name" value="THROMBOXANE-A SYNTHASE"/>
    <property type="match status" value="1"/>
</dbReference>
<protein>
    <submittedName>
        <fullName evidence="2">Cytochrome P450</fullName>
    </submittedName>
</protein>
<dbReference type="SUPFAM" id="SSF48264">
    <property type="entry name" value="Cytochrome P450"/>
    <property type="match status" value="1"/>
</dbReference>
<keyword evidence="1" id="KW-0560">Oxidoreductase</keyword>
<keyword evidence="1" id="KW-0479">Metal-binding</keyword>
<dbReference type="GO" id="GO:0020037">
    <property type="term" value="F:heme binding"/>
    <property type="evidence" value="ECO:0007669"/>
    <property type="project" value="InterPro"/>
</dbReference>
<evidence type="ECO:0000313" key="2">
    <source>
        <dbReference type="EMBL" id="GFH27648.1"/>
    </source>
</evidence>
<accession>A0A6A0A574</accession>
<comment type="caution">
    <text evidence="2">The sequence shown here is derived from an EMBL/GenBank/DDBJ whole genome shotgun (WGS) entry which is preliminary data.</text>
</comment>
<feature type="non-terminal residue" evidence="2">
    <location>
        <position position="1"/>
    </location>
</feature>
<dbReference type="Gene3D" id="1.10.630.10">
    <property type="entry name" value="Cytochrome P450"/>
    <property type="match status" value="1"/>
</dbReference>
<keyword evidence="1" id="KW-0349">Heme</keyword>
<reference evidence="2 3" key="1">
    <citation type="submission" date="2020-02" db="EMBL/GenBank/DDBJ databases">
        <title>Draft genome sequence of Haematococcus lacustris strain NIES-144.</title>
        <authorList>
            <person name="Morimoto D."/>
            <person name="Nakagawa S."/>
            <person name="Yoshida T."/>
            <person name="Sawayama S."/>
        </authorList>
    </citation>
    <scope>NUCLEOTIDE SEQUENCE [LARGE SCALE GENOMIC DNA]</scope>
    <source>
        <strain evidence="2 3">NIES-144</strain>
    </source>
</reference>
<dbReference type="PROSITE" id="PS00086">
    <property type="entry name" value="CYTOCHROME_P450"/>
    <property type="match status" value="1"/>
</dbReference>
<dbReference type="InterPro" id="IPR001128">
    <property type="entry name" value="Cyt_P450"/>
</dbReference>
<gene>
    <name evidence="2" type="ORF">HaLaN_26009</name>
</gene>
<organism evidence="2 3">
    <name type="scientific">Haematococcus lacustris</name>
    <name type="common">Green alga</name>
    <name type="synonym">Haematococcus pluvialis</name>
    <dbReference type="NCBI Taxonomy" id="44745"/>
    <lineage>
        <taxon>Eukaryota</taxon>
        <taxon>Viridiplantae</taxon>
        <taxon>Chlorophyta</taxon>
        <taxon>core chlorophytes</taxon>
        <taxon>Chlorophyceae</taxon>
        <taxon>CS clade</taxon>
        <taxon>Chlamydomonadales</taxon>
        <taxon>Haematococcaceae</taxon>
        <taxon>Haematococcus</taxon>
    </lineage>
</organism>
<dbReference type="EMBL" id="BLLF01003561">
    <property type="protein sequence ID" value="GFH27648.1"/>
    <property type="molecule type" value="Genomic_DNA"/>
</dbReference>
<dbReference type="GO" id="GO:0016705">
    <property type="term" value="F:oxidoreductase activity, acting on paired donors, with incorporation or reduction of molecular oxygen"/>
    <property type="evidence" value="ECO:0007669"/>
    <property type="project" value="InterPro"/>
</dbReference>
<keyword evidence="3" id="KW-1185">Reference proteome</keyword>
<keyword evidence="1" id="KW-0408">Iron</keyword>
<evidence type="ECO:0000313" key="3">
    <source>
        <dbReference type="Proteomes" id="UP000485058"/>
    </source>
</evidence>
<dbReference type="Pfam" id="PF00067">
    <property type="entry name" value="p450"/>
    <property type="match status" value="1"/>
</dbReference>
<dbReference type="Proteomes" id="UP000485058">
    <property type="component" value="Unassembled WGS sequence"/>
</dbReference>
<dbReference type="InterPro" id="IPR017972">
    <property type="entry name" value="Cyt_P450_CS"/>
</dbReference>
<proteinExistence type="inferred from homology"/>
<dbReference type="GO" id="GO:0005506">
    <property type="term" value="F:iron ion binding"/>
    <property type="evidence" value="ECO:0007669"/>
    <property type="project" value="InterPro"/>
</dbReference>
<dbReference type="PANTHER" id="PTHR24301:SF2">
    <property type="entry name" value="THROMBOXANE-A SYNTHASE"/>
    <property type="match status" value="1"/>
</dbReference>
<sequence>GKAELGPRNPNSFLPFGGGTRHCPGYKFAILEARIALVTLFQRFTFSLEPGQVPIDTRAGITLTPAKGLRVKVHARPPCQAAHTC</sequence>
<dbReference type="InterPro" id="IPR036396">
    <property type="entry name" value="Cyt_P450_sf"/>
</dbReference>
<keyword evidence="1" id="KW-0503">Monooxygenase</keyword>
<dbReference type="GO" id="GO:0004497">
    <property type="term" value="F:monooxygenase activity"/>
    <property type="evidence" value="ECO:0007669"/>
    <property type="project" value="UniProtKB-KW"/>
</dbReference>
<name>A0A6A0A574_HAELA</name>
<evidence type="ECO:0000256" key="1">
    <source>
        <dbReference type="RuleBase" id="RU000461"/>
    </source>
</evidence>
<dbReference type="AlphaFoldDB" id="A0A6A0A574"/>
<comment type="similarity">
    <text evidence="1">Belongs to the cytochrome P450 family.</text>
</comment>